<accession>A0A6C0IER8</accession>
<dbReference type="InterPro" id="IPR000538">
    <property type="entry name" value="Link_dom"/>
</dbReference>
<evidence type="ECO:0000256" key="4">
    <source>
        <dbReference type="ARBA" id="ARBA00022989"/>
    </source>
</evidence>
<dbReference type="PROSITE" id="PS50963">
    <property type="entry name" value="LINK_2"/>
    <property type="match status" value="1"/>
</dbReference>
<dbReference type="Gene3D" id="3.10.100.10">
    <property type="entry name" value="Mannose-Binding Protein A, subunit A"/>
    <property type="match status" value="1"/>
</dbReference>
<feature type="region of interest" description="Disordered" evidence="9">
    <location>
        <begin position="138"/>
        <end position="174"/>
    </location>
</feature>
<proteinExistence type="predicted"/>
<comment type="subcellular location">
    <subcellularLocation>
        <location evidence="1">Membrane</location>
        <topology evidence="1">Single-pass membrane protein</topology>
    </subcellularLocation>
</comment>
<dbReference type="AlphaFoldDB" id="A0A6C0IER8"/>
<evidence type="ECO:0000256" key="10">
    <source>
        <dbReference type="SAM" id="Phobius"/>
    </source>
</evidence>
<dbReference type="InterPro" id="IPR016187">
    <property type="entry name" value="CTDL_fold"/>
</dbReference>
<sequence>MNTGSPKNNNLGTFYTNLGNSVNKGLENINKGLNSIGNNVNKGLNSVNKGLNSIGNNSKATNENISSLLPFKTNTANNVKNVSNNGNVTNITTNEWIAPLLIFIVVATVFIVIFVKFQDKISAGINNIIQKVRDAFNKSSTPPVDASKPPVTTVNEPPYPPQEEQQHDNAEQADRKTSNIFDKILPSGRPEVFNVSENEYTYYDAEPLCMALGAELATYDQVKDAWSKGADWCNYGWVKGQAAVYPTQDETWQKVQSGSDENRNSCGVPGLNGGYFENPEMKFGVNCYGVKPPQSNHSEEVLMKKGKIPLSVPALEVDKKIQDYKTQMDDIGVLPFSENQWSKQ</sequence>
<dbReference type="EMBL" id="MN740165">
    <property type="protein sequence ID" value="QHT91382.1"/>
    <property type="molecule type" value="Genomic_DNA"/>
</dbReference>
<keyword evidence="3" id="KW-0732">Signal</keyword>
<dbReference type="InterPro" id="IPR043210">
    <property type="entry name" value="CD44_antigen-like"/>
</dbReference>
<reference evidence="12" key="1">
    <citation type="journal article" date="2020" name="Nature">
        <title>Giant virus diversity and host interactions through global metagenomics.</title>
        <authorList>
            <person name="Schulz F."/>
            <person name="Roux S."/>
            <person name="Paez-Espino D."/>
            <person name="Jungbluth S."/>
            <person name="Walsh D.A."/>
            <person name="Denef V.J."/>
            <person name="McMahon K.D."/>
            <person name="Konstantinidis K.T."/>
            <person name="Eloe-Fadrosh E.A."/>
            <person name="Kyrpides N.C."/>
            <person name="Woyke T."/>
        </authorList>
    </citation>
    <scope>NUCLEOTIDE SEQUENCE</scope>
    <source>
        <strain evidence="12">GVMAG-M-3300023184-77</strain>
    </source>
</reference>
<dbReference type="SMART" id="SM00445">
    <property type="entry name" value="LINK"/>
    <property type="match status" value="1"/>
</dbReference>
<protein>
    <recommendedName>
        <fullName evidence="11">Link domain-containing protein</fullName>
    </recommendedName>
</protein>
<dbReference type="PANTHER" id="PTHR10225:SF5">
    <property type="entry name" value="C-TYPE LECTIN DOMAIN-CONTAINING PROTEIN"/>
    <property type="match status" value="1"/>
</dbReference>
<evidence type="ECO:0000256" key="7">
    <source>
        <dbReference type="ARBA" id="ARBA00023170"/>
    </source>
</evidence>
<dbReference type="GO" id="GO:0005886">
    <property type="term" value="C:plasma membrane"/>
    <property type="evidence" value="ECO:0007669"/>
    <property type="project" value="TreeGrafter"/>
</dbReference>
<name>A0A6C0IER8_9ZZZZ</name>
<keyword evidence="2 10" id="KW-0812">Transmembrane</keyword>
<feature type="compositionally biased region" description="Basic and acidic residues" evidence="9">
    <location>
        <begin position="164"/>
        <end position="174"/>
    </location>
</feature>
<evidence type="ECO:0000256" key="3">
    <source>
        <dbReference type="ARBA" id="ARBA00022729"/>
    </source>
</evidence>
<evidence type="ECO:0000256" key="6">
    <source>
        <dbReference type="ARBA" id="ARBA00023157"/>
    </source>
</evidence>
<evidence type="ECO:0000256" key="5">
    <source>
        <dbReference type="ARBA" id="ARBA00023136"/>
    </source>
</evidence>
<feature type="transmembrane region" description="Helical" evidence="10">
    <location>
        <begin position="96"/>
        <end position="115"/>
    </location>
</feature>
<dbReference type="GO" id="GO:0005540">
    <property type="term" value="F:hyaluronic acid binding"/>
    <property type="evidence" value="ECO:0007669"/>
    <property type="project" value="InterPro"/>
</dbReference>
<dbReference type="PANTHER" id="PTHR10225">
    <property type="entry name" value="HYALURONAN RECEPTOR"/>
    <property type="match status" value="1"/>
</dbReference>
<keyword evidence="8" id="KW-0325">Glycoprotein</keyword>
<dbReference type="SUPFAM" id="SSF56436">
    <property type="entry name" value="C-type lectin-like"/>
    <property type="match status" value="1"/>
</dbReference>
<dbReference type="GO" id="GO:0007155">
    <property type="term" value="P:cell adhesion"/>
    <property type="evidence" value="ECO:0007669"/>
    <property type="project" value="InterPro"/>
</dbReference>
<keyword evidence="5 10" id="KW-0472">Membrane</keyword>
<evidence type="ECO:0000256" key="8">
    <source>
        <dbReference type="ARBA" id="ARBA00023180"/>
    </source>
</evidence>
<evidence type="ECO:0000256" key="9">
    <source>
        <dbReference type="SAM" id="MobiDB-lite"/>
    </source>
</evidence>
<evidence type="ECO:0000259" key="11">
    <source>
        <dbReference type="PROSITE" id="PS50963"/>
    </source>
</evidence>
<evidence type="ECO:0000256" key="2">
    <source>
        <dbReference type="ARBA" id="ARBA00022692"/>
    </source>
</evidence>
<evidence type="ECO:0000256" key="1">
    <source>
        <dbReference type="ARBA" id="ARBA00004167"/>
    </source>
</evidence>
<keyword evidence="4 10" id="KW-1133">Transmembrane helix</keyword>
<keyword evidence="7" id="KW-0675">Receptor</keyword>
<keyword evidence="6" id="KW-1015">Disulfide bond</keyword>
<dbReference type="GO" id="GO:0004888">
    <property type="term" value="F:transmembrane signaling receptor activity"/>
    <property type="evidence" value="ECO:0007669"/>
    <property type="project" value="TreeGrafter"/>
</dbReference>
<evidence type="ECO:0000313" key="12">
    <source>
        <dbReference type="EMBL" id="QHT91382.1"/>
    </source>
</evidence>
<dbReference type="Pfam" id="PF00193">
    <property type="entry name" value="Xlink"/>
    <property type="match status" value="1"/>
</dbReference>
<organism evidence="12">
    <name type="scientific">viral metagenome</name>
    <dbReference type="NCBI Taxonomy" id="1070528"/>
    <lineage>
        <taxon>unclassified sequences</taxon>
        <taxon>metagenomes</taxon>
        <taxon>organismal metagenomes</taxon>
    </lineage>
</organism>
<feature type="domain" description="Link" evidence="11">
    <location>
        <begin position="179"/>
        <end position="289"/>
    </location>
</feature>
<dbReference type="InterPro" id="IPR016186">
    <property type="entry name" value="C-type_lectin-like/link_sf"/>
</dbReference>